<name>A0A7J7M1W6_9MAGN</name>
<comment type="caution">
    <text evidence="2">The sequence shown here is derived from an EMBL/GenBank/DDBJ whole genome shotgun (WGS) entry which is preliminary data.</text>
</comment>
<reference evidence="2 3" key="1">
    <citation type="journal article" date="2020" name="IScience">
        <title>Genome Sequencing of the Endangered Kingdonia uniflora (Circaeasteraceae, Ranunculales) Reveals Potential Mechanisms of Evolutionary Specialization.</title>
        <authorList>
            <person name="Sun Y."/>
            <person name="Deng T."/>
            <person name="Zhang A."/>
            <person name="Moore M.J."/>
            <person name="Landis J.B."/>
            <person name="Lin N."/>
            <person name="Zhang H."/>
            <person name="Zhang X."/>
            <person name="Huang J."/>
            <person name="Zhang X."/>
            <person name="Sun H."/>
            <person name="Wang H."/>
        </authorList>
    </citation>
    <scope>NUCLEOTIDE SEQUENCE [LARGE SCALE GENOMIC DNA]</scope>
    <source>
        <strain evidence="2">TB1705</strain>
        <tissue evidence="2">Leaf</tissue>
    </source>
</reference>
<evidence type="ECO:0000256" key="1">
    <source>
        <dbReference type="SAM" id="Phobius"/>
    </source>
</evidence>
<evidence type="ECO:0000313" key="3">
    <source>
        <dbReference type="Proteomes" id="UP000541444"/>
    </source>
</evidence>
<accession>A0A7J7M1W6</accession>
<gene>
    <name evidence="2" type="ORF">GIB67_014240</name>
</gene>
<dbReference type="AlphaFoldDB" id="A0A7J7M1W6"/>
<keyword evidence="3" id="KW-1185">Reference proteome</keyword>
<sequence>METGEKNMLKYEGRGNEEKSILSKRYKISYMDSGKDALVPKPRMGRARHNNCQPLEREGINSTSSSSFKRLLTFKNFESTKRETQIFFRGFDELSEGHQRLWRVIDTGTRRWLCCCVMRERLDATADSYSNSKDKSELKKIKIELETKLARAKIDAAKDAKQLEALKVSHAITIGQLQVEAGAKPEEMAEECDRLRCHLMSKGYPDEETVIGNKGDDTEHLEGETEQARREINLSIKVLETELAKEKKMSTSLLSSQEELQFWVLDSLIVVLVVSAGGGRIMTLGTPRRVGYDVVIECVWFGVIPEARWVRRQVLEFLGFIGFVIIELQLGFWVLLGRLGNRCRSLRTPLAVSRFLGLGTPFLASSGIEHYNSIIDLVGDRVE</sequence>
<organism evidence="2 3">
    <name type="scientific">Kingdonia uniflora</name>
    <dbReference type="NCBI Taxonomy" id="39325"/>
    <lineage>
        <taxon>Eukaryota</taxon>
        <taxon>Viridiplantae</taxon>
        <taxon>Streptophyta</taxon>
        <taxon>Embryophyta</taxon>
        <taxon>Tracheophyta</taxon>
        <taxon>Spermatophyta</taxon>
        <taxon>Magnoliopsida</taxon>
        <taxon>Ranunculales</taxon>
        <taxon>Circaeasteraceae</taxon>
        <taxon>Kingdonia</taxon>
    </lineage>
</organism>
<keyword evidence="1" id="KW-0812">Transmembrane</keyword>
<keyword evidence="1" id="KW-0472">Membrane</keyword>
<dbReference type="Proteomes" id="UP000541444">
    <property type="component" value="Unassembled WGS sequence"/>
</dbReference>
<dbReference type="EMBL" id="JACGCM010001825">
    <property type="protein sequence ID" value="KAF6148869.1"/>
    <property type="molecule type" value="Genomic_DNA"/>
</dbReference>
<keyword evidence="1" id="KW-1133">Transmembrane helix</keyword>
<feature type="transmembrane region" description="Helical" evidence="1">
    <location>
        <begin position="317"/>
        <end position="336"/>
    </location>
</feature>
<proteinExistence type="predicted"/>
<evidence type="ECO:0000313" key="2">
    <source>
        <dbReference type="EMBL" id="KAF6148869.1"/>
    </source>
</evidence>
<feature type="transmembrane region" description="Helical" evidence="1">
    <location>
        <begin position="260"/>
        <end position="278"/>
    </location>
</feature>
<protein>
    <submittedName>
        <fullName evidence="2">Uncharacterized protein</fullName>
    </submittedName>
</protein>